<keyword evidence="5" id="KW-0998">Cell outer membrane</keyword>
<evidence type="ECO:0000256" key="2">
    <source>
        <dbReference type="ARBA" id="ARBA00006275"/>
    </source>
</evidence>
<evidence type="ECO:0000256" key="4">
    <source>
        <dbReference type="ARBA" id="ARBA00023136"/>
    </source>
</evidence>
<evidence type="ECO:0000259" key="6">
    <source>
        <dbReference type="Pfam" id="PF07980"/>
    </source>
</evidence>
<evidence type="ECO:0000256" key="3">
    <source>
        <dbReference type="ARBA" id="ARBA00022729"/>
    </source>
</evidence>
<proteinExistence type="inferred from homology"/>
<dbReference type="Pfam" id="PF07980">
    <property type="entry name" value="SusD_RagB"/>
    <property type="match status" value="1"/>
</dbReference>
<evidence type="ECO:0000259" key="7">
    <source>
        <dbReference type="Pfam" id="PF14322"/>
    </source>
</evidence>
<keyword evidence="9" id="KW-1185">Reference proteome</keyword>
<evidence type="ECO:0000313" key="8">
    <source>
        <dbReference type="EMBL" id="MBB4624822.1"/>
    </source>
</evidence>
<gene>
    <name evidence="8" type="ORF">GGQ57_004767</name>
</gene>
<keyword evidence="3" id="KW-0732">Signal</keyword>
<dbReference type="RefSeq" id="WP_183672327.1">
    <property type="nucleotide sequence ID" value="NZ_BMPB01000016.1"/>
</dbReference>
<dbReference type="SUPFAM" id="SSF48452">
    <property type="entry name" value="TPR-like"/>
    <property type="match status" value="1"/>
</dbReference>
<dbReference type="InterPro" id="IPR033985">
    <property type="entry name" value="SusD-like_N"/>
</dbReference>
<protein>
    <recommendedName>
        <fullName evidence="10">RagB/SusD family nutrient uptake outer membrane protein</fullName>
    </recommendedName>
</protein>
<comment type="caution">
    <text evidence="8">The sequence shown here is derived from an EMBL/GenBank/DDBJ whole genome shotgun (WGS) entry which is preliminary data.</text>
</comment>
<dbReference type="Gene3D" id="1.25.40.390">
    <property type="match status" value="1"/>
</dbReference>
<feature type="domain" description="RagB/SusD" evidence="6">
    <location>
        <begin position="327"/>
        <end position="642"/>
    </location>
</feature>
<dbReference type="EMBL" id="JACHOC010000012">
    <property type="protein sequence ID" value="MBB4624822.1"/>
    <property type="molecule type" value="Genomic_DNA"/>
</dbReference>
<comment type="subcellular location">
    <subcellularLocation>
        <location evidence="1">Cell outer membrane</location>
    </subcellularLocation>
</comment>
<organism evidence="8 9">
    <name type="scientific">Parabacteroides faecis</name>
    <dbReference type="NCBI Taxonomy" id="1217282"/>
    <lineage>
        <taxon>Bacteria</taxon>
        <taxon>Pseudomonadati</taxon>
        <taxon>Bacteroidota</taxon>
        <taxon>Bacteroidia</taxon>
        <taxon>Bacteroidales</taxon>
        <taxon>Tannerellaceae</taxon>
        <taxon>Parabacteroides</taxon>
    </lineage>
</organism>
<dbReference type="InterPro" id="IPR012944">
    <property type="entry name" value="SusD_RagB_dom"/>
</dbReference>
<dbReference type="InterPro" id="IPR011990">
    <property type="entry name" value="TPR-like_helical_dom_sf"/>
</dbReference>
<evidence type="ECO:0008006" key="10">
    <source>
        <dbReference type="Google" id="ProtNLM"/>
    </source>
</evidence>
<comment type="similarity">
    <text evidence="2">Belongs to the SusD family.</text>
</comment>
<accession>A0ABR6KVA5</accession>
<dbReference type="Pfam" id="PF14322">
    <property type="entry name" value="SusD-like_3"/>
    <property type="match status" value="1"/>
</dbReference>
<sequence>MKTLNLFKYIGVSAICLVLNGCSDFIDNAPDDQLTLEMVFNDKTRTEDWLANIYSRVPDPYWGYANKIGWEIAGDDMTASQRWVQWWGGTLLNFRVGNFYTSSDWDARFWNELPQRIRSAYILINNAHANPLQKVTEEDIETMRNECRFLIAYYYWTMTEAYGSVPYFGDVVDVNAPLEEMTVGQMAFDDMVDMLDKQLLELSGKLPAKWEEAFFGRATSIACLAVRARMLLFAASPLVNGNEMYKGFLNNDGKERFNSAYDPNKWKKAADACKLLIDKAHEAGHGLYYEYINGKIDPFMSCYNLQLKKTSEGNNEILFARPDCNYGDWEGHSTPRGCGGNGGYGVTQGLVDAFFMKNGQSPILGYNADGSPVINEASGYTEKGFSAEPEIRETNWDPCRKYQGVKSGQITTPNTFNMYSNREPRFYLAVLYNGAWFHQEGRMTEMMSNQADGGPTHDAPQNGYLNRKKISLESIPRDGKRPYRPGILYRMGEAYLNYAEALNECEPGNKDIILYLNKIRERAGIPEYGTGTDNNGFQRIPYTDNQATVRELIRKERRVELCCEGIRYHDVRRWKLGEELLNGYDYGMNFGGTEYSDDASNSNAFFVRSKCLLRAFQKKQYWMPIHQSEVDKDPTLVQAPFWNTNE</sequence>
<evidence type="ECO:0000256" key="5">
    <source>
        <dbReference type="ARBA" id="ARBA00023237"/>
    </source>
</evidence>
<evidence type="ECO:0000256" key="1">
    <source>
        <dbReference type="ARBA" id="ARBA00004442"/>
    </source>
</evidence>
<dbReference type="Proteomes" id="UP000533637">
    <property type="component" value="Unassembled WGS sequence"/>
</dbReference>
<evidence type="ECO:0000313" key="9">
    <source>
        <dbReference type="Proteomes" id="UP000533637"/>
    </source>
</evidence>
<name>A0ABR6KVA5_9BACT</name>
<keyword evidence="4" id="KW-0472">Membrane</keyword>
<reference evidence="8 9" key="1">
    <citation type="submission" date="2020-08" db="EMBL/GenBank/DDBJ databases">
        <title>Genomic Encyclopedia of Type Strains, Phase IV (KMG-IV): sequencing the most valuable type-strain genomes for metagenomic binning, comparative biology and taxonomic classification.</title>
        <authorList>
            <person name="Goeker M."/>
        </authorList>
    </citation>
    <scope>NUCLEOTIDE SEQUENCE [LARGE SCALE GENOMIC DNA]</scope>
    <source>
        <strain evidence="8 9">DSM 102983</strain>
    </source>
</reference>
<feature type="domain" description="SusD-like N-terminal" evidence="7">
    <location>
        <begin position="24"/>
        <end position="232"/>
    </location>
</feature>